<gene>
    <name evidence="3" type="ORF">SAMN05444374_102237</name>
</gene>
<dbReference type="GO" id="GO:0003824">
    <property type="term" value="F:catalytic activity"/>
    <property type="evidence" value="ECO:0007669"/>
    <property type="project" value="InterPro"/>
</dbReference>
<reference evidence="3 4" key="1">
    <citation type="submission" date="2016-10" db="EMBL/GenBank/DDBJ databases">
        <authorList>
            <person name="de Groot N.N."/>
        </authorList>
    </citation>
    <scope>NUCLEOTIDE SEQUENCE [LARGE SCALE GENOMIC DNA]</scope>
    <source>
        <strain evidence="3 4">DSM 44908</strain>
    </source>
</reference>
<feature type="domain" description="Condensation" evidence="2">
    <location>
        <begin position="67"/>
        <end position="375"/>
    </location>
</feature>
<dbReference type="OrthoDB" id="9789603at2"/>
<dbReference type="InterPro" id="IPR023213">
    <property type="entry name" value="CAT-like_dom_sf"/>
</dbReference>
<dbReference type="InterPro" id="IPR001242">
    <property type="entry name" value="Condensation_dom"/>
</dbReference>
<organism evidence="3 4">
    <name type="scientific">Rhodococcoides kroppenstedtii</name>
    <dbReference type="NCBI Taxonomy" id="293050"/>
    <lineage>
        <taxon>Bacteria</taxon>
        <taxon>Bacillati</taxon>
        <taxon>Actinomycetota</taxon>
        <taxon>Actinomycetes</taxon>
        <taxon>Mycobacteriales</taxon>
        <taxon>Nocardiaceae</taxon>
        <taxon>Rhodococcoides</taxon>
    </lineage>
</organism>
<feature type="compositionally biased region" description="Basic and acidic residues" evidence="1">
    <location>
        <begin position="478"/>
        <end position="496"/>
    </location>
</feature>
<evidence type="ECO:0000259" key="2">
    <source>
        <dbReference type="Pfam" id="PF00668"/>
    </source>
</evidence>
<name>A0A1I0SS65_9NOCA</name>
<dbReference type="GO" id="GO:0008610">
    <property type="term" value="P:lipid biosynthetic process"/>
    <property type="evidence" value="ECO:0007669"/>
    <property type="project" value="UniProtKB-ARBA"/>
</dbReference>
<dbReference type="Pfam" id="PF00668">
    <property type="entry name" value="Condensation"/>
    <property type="match status" value="1"/>
</dbReference>
<evidence type="ECO:0000256" key="1">
    <source>
        <dbReference type="SAM" id="MobiDB-lite"/>
    </source>
</evidence>
<dbReference type="GO" id="GO:0044550">
    <property type="term" value="P:secondary metabolite biosynthetic process"/>
    <property type="evidence" value="ECO:0007669"/>
    <property type="project" value="TreeGrafter"/>
</dbReference>
<dbReference type="GeneID" id="85484706"/>
<dbReference type="Gene3D" id="3.30.559.10">
    <property type="entry name" value="Chloramphenicol acetyltransferase-like domain"/>
    <property type="match status" value="1"/>
</dbReference>
<dbReference type="GO" id="GO:0043041">
    <property type="term" value="P:amino acid activation for nonribosomal peptide biosynthetic process"/>
    <property type="evidence" value="ECO:0007669"/>
    <property type="project" value="TreeGrafter"/>
</dbReference>
<evidence type="ECO:0000313" key="3">
    <source>
        <dbReference type="EMBL" id="SFA42355.1"/>
    </source>
</evidence>
<proteinExistence type="predicted"/>
<evidence type="ECO:0000313" key="4">
    <source>
        <dbReference type="Proteomes" id="UP000182054"/>
    </source>
</evidence>
<sequence>MEFTELVDYPVSAGTITEWIPSVGPHASTPENAGWHRDDRPTSFVHEAHLRRTLAHPSAGKESWLGTAFDIAGPLNVDAFRAAVLAWIDRHEPMRTNATVDPHTGELSRVTAPVGATDVWVIRQDECTRGDEVYEHLQHLFDEYTSPLAWPSYAFATVEPSDTDGAERFTVFFAADHSIIDGLSIVLIAHELTRLYTEQLTGAPAGLFPTASYLDFGVAERERCADPDAVAAAAAEWSDFLTEEDGLFPAFPVAIGDEPPQRVVQSGLSAWIMDADEAEAFTLACRRAGPGFLAGLTASMAAAAHSTSGAERFRTVTPMHTRHDPSWAASLGWFVGLGPVDVEVAAGDSFADLVLRAGTELTRTRAVSRVPMDVVGRAAGIDTEPRFVVSFMDVRFAPDAETWPDVRARALRSRKYDHDVYLWFHRTPQGVNVAARFPGTEQATAAVHSYLAALRAELARVVRDGTFVVGEDTSQGRDVDISQGRDVDTSQGRDVDTSQGHCVGEMSHT</sequence>
<accession>A0A1I0SS65</accession>
<dbReference type="PANTHER" id="PTHR45527:SF1">
    <property type="entry name" value="FATTY ACID SYNTHASE"/>
    <property type="match status" value="1"/>
</dbReference>
<dbReference type="GO" id="GO:0005737">
    <property type="term" value="C:cytoplasm"/>
    <property type="evidence" value="ECO:0007669"/>
    <property type="project" value="TreeGrafter"/>
</dbReference>
<protein>
    <submittedName>
        <fullName evidence="3">Condensation domain-containing protein</fullName>
    </submittedName>
</protein>
<dbReference type="Gene3D" id="3.30.559.30">
    <property type="entry name" value="Nonribosomal peptide synthetase, condensation domain"/>
    <property type="match status" value="1"/>
</dbReference>
<dbReference type="SUPFAM" id="SSF52777">
    <property type="entry name" value="CoA-dependent acyltransferases"/>
    <property type="match status" value="2"/>
</dbReference>
<dbReference type="Proteomes" id="UP000182054">
    <property type="component" value="Unassembled WGS sequence"/>
</dbReference>
<feature type="region of interest" description="Disordered" evidence="1">
    <location>
        <begin position="478"/>
        <end position="509"/>
    </location>
</feature>
<dbReference type="AlphaFoldDB" id="A0A1I0SS65"/>
<dbReference type="GO" id="GO:0031177">
    <property type="term" value="F:phosphopantetheine binding"/>
    <property type="evidence" value="ECO:0007669"/>
    <property type="project" value="TreeGrafter"/>
</dbReference>
<dbReference type="RefSeq" id="WP_074921769.1">
    <property type="nucleotide sequence ID" value="NZ_FOJN01000002.1"/>
</dbReference>
<dbReference type="PANTHER" id="PTHR45527">
    <property type="entry name" value="NONRIBOSOMAL PEPTIDE SYNTHETASE"/>
    <property type="match status" value="1"/>
</dbReference>
<dbReference type="EMBL" id="FOJN01000002">
    <property type="protein sequence ID" value="SFA42355.1"/>
    <property type="molecule type" value="Genomic_DNA"/>
</dbReference>